<keyword evidence="3" id="KW-1185">Reference proteome</keyword>
<dbReference type="Proteomes" id="UP000499080">
    <property type="component" value="Unassembled WGS sequence"/>
</dbReference>
<proteinExistence type="predicted"/>
<reference evidence="2 3" key="1">
    <citation type="journal article" date="2019" name="Sci. Rep.">
        <title>Orb-weaving spider Araneus ventricosus genome elucidates the spidroin gene catalogue.</title>
        <authorList>
            <person name="Kono N."/>
            <person name="Nakamura H."/>
            <person name="Ohtoshi R."/>
            <person name="Moran D.A.P."/>
            <person name="Shinohara A."/>
            <person name="Yoshida Y."/>
            <person name="Fujiwara M."/>
            <person name="Mori M."/>
            <person name="Tomita M."/>
            <person name="Arakawa K."/>
        </authorList>
    </citation>
    <scope>NUCLEOTIDE SEQUENCE [LARGE SCALE GENOMIC DNA]</scope>
</reference>
<name>A0A4Y2I070_ARAVE</name>
<dbReference type="AlphaFoldDB" id="A0A4Y2I070"/>
<evidence type="ECO:0000256" key="1">
    <source>
        <dbReference type="SAM" id="Coils"/>
    </source>
</evidence>
<dbReference type="InterPro" id="IPR021463">
    <property type="entry name" value="Methyltransf_34"/>
</dbReference>
<dbReference type="Pfam" id="PF11312">
    <property type="entry name" value="Methyltransf_34"/>
    <property type="match status" value="1"/>
</dbReference>
<gene>
    <name evidence="2" type="ORF">AVEN_196275_1</name>
</gene>
<feature type="coiled-coil region" evidence="1">
    <location>
        <begin position="390"/>
        <end position="417"/>
    </location>
</feature>
<accession>A0A4Y2I070</accession>
<sequence>MDDGLPPYIFQNSSIDDLEFWKIYFQAAKKLLDFEKKCNAEYLNRYYEIFQIHFNFHFGNRANPRHPDHESETVKLLKDSLYYRIIYVLRNSTILSSAVAFHFQNVLEEDFSYLRKLIQKEKIKICSVGGGAASDVVAVVKILDSIAIKMDKQLDFRITVIDSDANWKNTCFTVLSCLKNFHRTTWKINFVQVDISDKNTYSTEVIKSIKDADIVLMVMLLYDFKNANLDALETVKNVSELMQCGSMFFLLDMELIEYIRSCFGLSGETENFHLVYENLSDFHILDEVTYNLYIWYKKHFTHLTCSDELPVFVRAWIKTSTKEISGTRNELQHRFKKDIERFDPELIFRDHDFFDSGLITRADRKRKVGWSERFINEYLQDKRQKIIYFLYKLAENKKELETARKELVGENVQLEEGEHKRTNKIDEEAWEKYITQKKGYAYVKKCFYENIIFDRKFLIFKNIQ</sequence>
<organism evidence="2 3">
    <name type="scientific">Araneus ventricosus</name>
    <name type="common">Orbweaver spider</name>
    <name type="synonym">Epeira ventricosa</name>
    <dbReference type="NCBI Taxonomy" id="182803"/>
    <lineage>
        <taxon>Eukaryota</taxon>
        <taxon>Metazoa</taxon>
        <taxon>Ecdysozoa</taxon>
        <taxon>Arthropoda</taxon>
        <taxon>Chelicerata</taxon>
        <taxon>Arachnida</taxon>
        <taxon>Araneae</taxon>
        <taxon>Araneomorphae</taxon>
        <taxon>Entelegynae</taxon>
        <taxon>Araneoidea</taxon>
        <taxon>Araneidae</taxon>
        <taxon>Araneus</taxon>
    </lineage>
</organism>
<evidence type="ECO:0000313" key="2">
    <source>
        <dbReference type="EMBL" id="GBM70576.1"/>
    </source>
</evidence>
<comment type="caution">
    <text evidence="2">The sequence shown here is derived from an EMBL/GenBank/DDBJ whole genome shotgun (WGS) entry which is preliminary data.</text>
</comment>
<dbReference type="OrthoDB" id="10395929at2759"/>
<dbReference type="EMBL" id="BGPR01002258">
    <property type="protein sequence ID" value="GBM70576.1"/>
    <property type="molecule type" value="Genomic_DNA"/>
</dbReference>
<protein>
    <submittedName>
        <fullName evidence="2">Uncharacterized protein</fullName>
    </submittedName>
</protein>
<evidence type="ECO:0000313" key="3">
    <source>
        <dbReference type="Proteomes" id="UP000499080"/>
    </source>
</evidence>
<keyword evidence="1" id="KW-0175">Coiled coil</keyword>